<reference evidence="2" key="1">
    <citation type="submission" date="2020-01" db="EMBL/GenBank/DDBJ databases">
        <title>Genome sequence of Kobresia littledalei, the first chromosome-level genome in the family Cyperaceae.</title>
        <authorList>
            <person name="Qu G."/>
        </authorList>
    </citation>
    <scope>NUCLEOTIDE SEQUENCE</scope>
    <source>
        <strain evidence="2">C.B.Clarke</strain>
        <tissue evidence="2">Leaf</tissue>
    </source>
</reference>
<dbReference type="AlphaFoldDB" id="A0A833RQD6"/>
<gene>
    <name evidence="2" type="ORF">FCM35_KLT17091</name>
</gene>
<name>A0A833RQD6_9POAL</name>
<dbReference type="Proteomes" id="UP000623129">
    <property type="component" value="Unassembled WGS sequence"/>
</dbReference>
<evidence type="ECO:0000256" key="1">
    <source>
        <dbReference type="SAM" id="SignalP"/>
    </source>
</evidence>
<feature type="chain" id="PRO_5032733012" evidence="1">
    <location>
        <begin position="21"/>
        <end position="111"/>
    </location>
</feature>
<evidence type="ECO:0000313" key="3">
    <source>
        <dbReference type="Proteomes" id="UP000623129"/>
    </source>
</evidence>
<dbReference type="OrthoDB" id="786283at2759"/>
<keyword evidence="1" id="KW-0732">Signal</keyword>
<keyword evidence="3" id="KW-1185">Reference proteome</keyword>
<proteinExistence type="predicted"/>
<accession>A0A833RQD6</accession>
<comment type="caution">
    <text evidence="2">The sequence shown here is derived from an EMBL/GenBank/DDBJ whole genome shotgun (WGS) entry which is preliminary data.</text>
</comment>
<feature type="signal peptide" evidence="1">
    <location>
        <begin position="1"/>
        <end position="20"/>
    </location>
</feature>
<protein>
    <submittedName>
        <fullName evidence="2">Uncharacterized protein</fullName>
    </submittedName>
</protein>
<sequence>MAARTAIGCILILGPLQGNAQGVEQWPIEKFGKLTEQLNFCKKAVLFFDCIEEKRQLDAREFQLRLKIKERIFALTNFEEERWFQRSRCRWLTSGDRNTAYSTIMHYPGLG</sequence>
<organism evidence="2 3">
    <name type="scientific">Carex littledalei</name>
    <dbReference type="NCBI Taxonomy" id="544730"/>
    <lineage>
        <taxon>Eukaryota</taxon>
        <taxon>Viridiplantae</taxon>
        <taxon>Streptophyta</taxon>
        <taxon>Embryophyta</taxon>
        <taxon>Tracheophyta</taxon>
        <taxon>Spermatophyta</taxon>
        <taxon>Magnoliopsida</taxon>
        <taxon>Liliopsida</taxon>
        <taxon>Poales</taxon>
        <taxon>Cyperaceae</taxon>
        <taxon>Cyperoideae</taxon>
        <taxon>Cariceae</taxon>
        <taxon>Carex</taxon>
        <taxon>Carex subgen. Euthyceras</taxon>
    </lineage>
</organism>
<dbReference type="EMBL" id="SWLB01000005">
    <property type="protein sequence ID" value="KAF3338254.1"/>
    <property type="molecule type" value="Genomic_DNA"/>
</dbReference>
<evidence type="ECO:0000313" key="2">
    <source>
        <dbReference type="EMBL" id="KAF3338254.1"/>
    </source>
</evidence>